<dbReference type="InterPro" id="IPR052164">
    <property type="entry name" value="Anthracycline_SecMetBiosynth"/>
</dbReference>
<organism evidence="2 3">
    <name type="scientific">Dactylosporangium aurantiacum</name>
    <dbReference type="NCBI Taxonomy" id="35754"/>
    <lineage>
        <taxon>Bacteria</taxon>
        <taxon>Bacillati</taxon>
        <taxon>Actinomycetota</taxon>
        <taxon>Actinomycetes</taxon>
        <taxon>Micromonosporales</taxon>
        <taxon>Micromonosporaceae</taxon>
        <taxon>Dactylosporangium</taxon>
    </lineage>
</organism>
<gene>
    <name evidence="2" type="ORF">Daura_28730</name>
</gene>
<proteinExistence type="predicted"/>
<dbReference type="RefSeq" id="WP_033358187.1">
    <property type="nucleotide sequence ID" value="NZ_CP073767.1"/>
</dbReference>
<dbReference type="Gene3D" id="3.10.180.10">
    <property type="entry name" value="2,3-Dihydroxybiphenyl 1,2-Dioxygenase, domain 1"/>
    <property type="match status" value="1"/>
</dbReference>
<reference evidence="2" key="1">
    <citation type="submission" date="2021-04" db="EMBL/GenBank/DDBJ databases">
        <title>Dactylosporangium aurantiacum NRRL B-8018 full assembly.</title>
        <authorList>
            <person name="Hartkoorn R.C."/>
            <person name="Beaudoing E."/>
            <person name="Hot D."/>
        </authorList>
    </citation>
    <scope>NUCLEOTIDE SEQUENCE</scope>
    <source>
        <strain evidence="2">NRRL B-8018</strain>
    </source>
</reference>
<dbReference type="InterPro" id="IPR029068">
    <property type="entry name" value="Glyas_Bleomycin-R_OHBP_Dase"/>
</dbReference>
<accession>A0A9Q9IB70</accession>
<dbReference type="PROSITE" id="PS51819">
    <property type="entry name" value="VOC"/>
    <property type="match status" value="1"/>
</dbReference>
<dbReference type="Pfam" id="PF00903">
    <property type="entry name" value="Glyoxalase"/>
    <property type="match status" value="1"/>
</dbReference>
<dbReference type="SUPFAM" id="SSF54593">
    <property type="entry name" value="Glyoxalase/Bleomycin resistance protein/Dihydroxybiphenyl dioxygenase"/>
    <property type="match status" value="1"/>
</dbReference>
<dbReference type="EMBL" id="CP073767">
    <property type="protein sequence ID" value="UWZ50797.1"/>
    <property type="molecule type" value="Genomic_DNA"/>
</dbReference>
<dbReference type="Proteomes" id="UP001058003">
    <property type="component" value="Chromosome"/>
</dbReference>
<dbReference type="KEGG" id="daur:Daura_28730"/>
<name>A0A9Q9IB70_9ACTN</name>
<feature type="domain" description="VOC" evidence="1">
    <location>
        <begin position="4"/>
        <end position="113"/>
    </location>
</feature>
<protein>
    <submittedName>
        <fullName evidence="2">Glyoxalase</fullName>
    </submittedName>
</protein>
<keyword evidence="3" id="KW-1185">Reference proteome</keyword>
<dbReference type="OrthoDB" id="4565236at2"/>
<dbReference type="InterPro" id="IPR037523">
    <property type="entry name" value="VOC_core"/>
</dbReference>
<evidence type="ECO:0000313" key="2">
    <source>
        <dbReference type="EMBL" id="UWZ50797.1"/>
    </source>
</evidence>
<evidence type="ECO:0000313" key="3">
    <source>
        <dbReference type="Proteomes" id="UP001058003"/>
    </source>
</evidence>
<dbReference type="InterPro" id="IPR004360">
    <property type="entry name" value="Glyas_Fos-R_dOase_dom"/>
</dbReference>
<sequence length="114" mass="12080">MSEGIKTVIYPVRDLEKAKAVFSALLEADPIMDQPYYVQFDAKGQDLGLDPNGHNKGMTGPVSYWHVSDIHGRVDALKAAGATVTEDVKDVGGGKLIATLTDADGNVIGLLQPA</sequence>
<dbReference type="AlphaFoldDB" id="A0A9Q9IB70"/>
<dbReference type="PANTHER" id="PTHR33993">
    <property type="entry name" value="GLYOXALASE-RELATED"/>
    <property type="match status" value="1"/>
</dbReference>
<evidence type="ECO:0000259" key="1">
    <source>
        <dbReference type="PROSITE" id="PS51819"/>
    </source>
</evidence>